<sequence>MNLDLDFILLNLLLLYTFWKAGRNISQSMDYWHNAGLCVILFSIVQGCRFARGNDYFAYSRIFREGSLHVENPFFSVINELLRIVGINEYSCFMVYAFTFALCAMIFMKDYRTYARYMFPLFLIGFMNFEESMIRQAFSYSFFFLYLKYLFKLKFNKPKDILHNHKKLIYCIIFAILTLAIHTGNIISLFVITTLYIFWRKPFQPQFAIPIYVACVYILPHIFNFNWLEPILSFAADTNERAAEYVKNADYWFSEKGENDQYDKNFIVEIIQVIGSSALMYFGYRLIIEKLPKHYALITMLNTFIIGLCIESIFVKLEILHRIGQTLDIVGYFALAIVVSYKTIKLKPIQKVAYVCLLWFVYYYVKYLFFSGRTMFIWDTHYPFFKFI</sequence>
<evidence type="ECO:0000313" key="4">
    <source>
        <dbReference type="EMBL" id="TWV70865.1"/>
    </source>
</evidence>
<dbReference type="Pfam" id="PF14897">
    <property type="entry name" value="EpsG"/>
    <property type="match status" value="1"/>
</dbReference>
<dbReference type="KEGG" id="bfb:VU15_12540"/>
<evidence type="ECO:0000313" key="3">
    <source>
        <dbReference type="EMBL" id="PJY73454.1"/>
    </source>
</evidence>
<evidence type="ECO:0000256" key="1">
    <source>
        <dbReference type="SAM" id="Phobius"/>
    </source>
</evidence>
<reference evidence="3" key="2">
    <citation type="submission" date="2017-10" db="EMBL/GenBank/DDBJ databases">
        <authorList>
            <person name="Banno H."/>
            <person name="Chua N.-H."/>
        </authorList>
    </citation>
    <scope>NUCLEOTIDE SEQUENCE</scope>
    <source>
        <strain evidence="3">12905</strain>
    </source>
</reference>
<reference evidence="4 6" key="4">
    <citation type="submission" date="2019-08" db="EMBL/GenBank/DDBJ databases">
        <title>Genome sequencing of Bacteroides fragilis Sample_iSURF_9.</title>
        <authorList>
            <person name="Chandler J.E."/>
            <person name="Ruoff K.L."/>
            <person name="Price C.E."/>
            <person name="Valls R.A."/>
            <person name="O'Toole G.A."/>
        </authorList>
    </citation>
    <scope>NUCLEOTIDE SEQUENCE [LARGE SCALE GENOMIC DNA]</scope>
    <source>
        <strain evidence="4 6">CFPLTA004_1B</strain>
    </source>
</reference>
<feature type="transmembrane region" description="Helical" evidence="1">
    <location>
        <begin position="352"/>
        <end position="370"/>
    </location>
</feature>
<feature type="transmembrane region" description="Helical" evidence="1">
    <location>
        <begin position="90"/>
        <end position="108"/>
    </location>
</feature>
<evidence type="ECO:0000313" key="5">
    <source>
        <dbReference type="Proteomes" id="UP000231846"/>
    </source>
</evidence>
<proteinExistence type="predicted"/>
<feature type="transmembrane region" description="Helical" evidence="1">
    <location>
        <begin position="266"/>
        <end position="284"/>
    </location>
</feature>
<keyword evidence="1" id="KW-0472">Membrane</keyword>
<feature type="transmembrane region" description="Helical" evidence="1">
    <location>
        <begin position="206"/>
        <end position="223"/>
    </location>
</feature>
<feature type="transmembrane region" description="Helical" evidence="1">
    <location>
        <begin position="167"/>
        <end position="199"/>
    </location>
</feature>
<dbReference type="Proteomes" id="UP000479773">
    <property type="component" value="Unassembled WGS sequence"/>
</dbReference>
<evidence type="ECO:0000313" key="7">
    <source>
        <dbReference type="Proteomes" id="UP000479773"/>
    </source>
</evidence>
<comment type="caution">
    <text evidence="3">The sequence shown here is derived from an EMBL/GenBank/DDBJ whole genome shotgun (WGS) entry which is preliminary data.</text>
</comment>
<dbReference type="InterPro" id="IPR049458">
    <property type="entry name" value="EpsG-like"/>
</dbReference>
<feature type="transmembrane region" description="Helical" evidence="1">
    <location>
        <begin position="31"/>
        <end position="51"/>
    </location>
</feature>
<protein>
    <submittedName>
        <fullName evidence="3">EpsG family protein</fullName>
    </submittedName>
</protein>
<evidence type="ECO:0000313" key="2">
    <source>
        <dbReference type="EMBL" id="KAA4738928.1"/>
    </source>
</evidence>
<accession>A0A0K6BW78</accession>
<dbReference type="EMBL" id="PDCW01000027">
    <property type="protein sequence ID" value="PJY73454.1"/>
    <property type="molecule type" value="Genomic_DNA"/>
</dbReference>
<reference evidence="3 5" key="1">
    <citation type="journal article" date="2017" name="MBio">
        <title>Gut Symbiont Bacteroides fragilis Secretes a Eukaryotic-Like Ubiquitin Protein That Mediates Intraspecies Antagonism.</title>
        <authorList>
            <person name="Chatzidaki-Livanis M."/>
            <person name="Coyne M.J."/>
            <person name="Roelofs K.G."/>
            <person name="Gentyala R.R."/>
            <person name="Caldwell J.M."/>
            <person name="Comstock L.E."/>
        </authorList>
    </citation>
    <scope>NUCLEOTIDE SEQUENCE [LARGE SCALE GENOMIC DNA]</scope>
    <source>
        <strain evidence="3 5">12905</strain>
    </source>
</reference>
<gene>
    <name evidence="3" type="ORF">CQW34_03337</name>
    <name evidence="2" type="ORF">F3B44_26500</name>
    <name evidence="4" type="ORF">FSA08_16455</name>
</gene>
<dbReference type="EMBL" id="VWEQ01000235">
    <property type="protein sequence ID" value="KAA4738928.1"/>
    <property type="molecule type" value="Genomic_DNA"/>
</dbReference>
<keyword evidence="1" id="KW-0812">Transmembrane</keyword>
<evidence type="ECO:0000313" key="6">
    <source>
        <dbReference type="Proteomes" id="UP000318041"/>
    </source>
</evidence>
<feature type="transmembrane region" description="Helical" evidence="1">
    <location>
        <begin position="296"/>
        <end position="317"/>
    </location>
</feature>
<dbReference type="AlphaFoldDB" id="A0A0K6BW78"/>
<feature type="transmembrane region" description="Helical" evidence="1">
    <location>
        <begin position="137"/>
        <end position="155"/>
    </location>
</feature>
<organism evidence="3 5">
    <name type="scientific">Bacteroides fragilis</name>
    <dbReference type="NCBI Taxonomy" id="817"/>
    <lineage>
        <taxon>Bacteria</taxon>
        <taxon>Pseudomonadati</taxon>
        <taxon>Bacteroidota</taxon>
        <taxon>Bacteroidia</taxon>
        <taxon>Bacteroidales</taxon>
        <taxon>Bacteroidaceae</taxon>
        <taxon>Bacteroides</taxon>
    </lineage>
</organism>
<keyword evidence="1" id="KW-1133">Transmembrane helix</keyword>
<dbReference type="EMBL" id="VOHY01000014">
    <property type="protein sequence ID" value="TWV70865.1"/>
    <property type="molecule type" value="Genomic_DNA"/>
</dbReference>
<reference evidence="2 7" key="3">
    <citation type="journal article" date="2019" name="Nat. Med.">
        <title>A library of human gut bacterial isolates paired with longitudinal multiomics data enables mechanistic microbiome research.</title>
        <authorList>
            <person name="Poyet M."/>
            <person name="Groussin M."/>
            <person name="Gibbons S.M."/>
            <person name="Avila-Pacheco J."/>
            <person name="Jiang X."/>
            <person name="Kearney S.M."/>
            <person name="Perrotta A.R."/>
            <person name="Berdy B."/>
            <person name="Zhao S."/>
            <person name="Lieberman T.D."/>
            <person name="Swanson P.K."/>
            <person name="Smith M."/>
            <person name="Roesemann S."/>
            <person name="Alexander J.E."/>
            <person name="Rich S.A."/>
            <person name="Livny J."/>
            <person name="Vlamakis H."/>
            <person name="Clish C."/>
            <person name="Bullock K."/>
            <person name="Deik A."/>
            <person name="Scott J."/>
            <person name="Pierce K.A."/>
            <person name="Xavier R.J."/>
            <person name="Alm E.J."/>
        </authorList>
    </citation>
    <scope>NUCLEOTIDE SEQUENCE [LARGE SCALE GENOMIC DNA]</scope>
    <source>
        <strain evidence="2 7">BIOML-A106</strain>
    </source>
</reference>
<dbReference type="Proteomes" id="UP000231846">
    <property type="component" value="Unassembled WGS sequence"/>
</dbReference>
<name>A0A0K6BW78_BACFG</name>
<dbReference type="Proteomes" id="UP000318041">
    <property type="component" value="Unassembled WGS sequence"/>
</dbReference>